<dbReference type="InterPro" id="IPR052024">
    <property type="entry name" value="Methanogen_methyltrans"/>
</dbReference>
<dbReference type="EMBL" id="JBHSGS010000020">
    <property type="protein sequence ID" value="MFC4718917.1"/>
    <property type="molecule type" value="Genomic_DNA"/>
</dbReference>
<dbReference type="SUPFAM" id="SSF51726">
    <property type="entry name" value="UROD/MetE-like"/>
    <property type="match status" value="1"/>
</dbReference>
<organism evidence="2 3">
    <name type="scientific">Enterococcus lemanii</name>
    <dbReference type="NCBI Taxonomy" id="1159752"/>
    <lineage>
        <taxon>Bacteria</taxon>
        <taxon>Bacillati</taxon>
        <taxon>Bacillota</taxon>
        <taxon>Bacilli</taxon>
        <taxon>Lactobacillales</taxon>
        <taxon>Enterococcaceae</taxon>
        <taxon>Enterococcus</taxon>
    </lineage>
</organism>
<protein>
    <submittedName>
        <fullName evidence="2">Uroporphyrinogen decarboxylase family protein</fullName>
    </submittedName>
</protein>
<dbReference type="InterPro" id="IPR000257">
    <property type="entry name" value="Uroporphyrinogen_deCOase"/>
</dbReference>
<dbReference type="PANTHER" id="PTHR47099">
    <property type="entry name" value="METHYLCOBAMIDE:COM METHYLTRANSFERASE MTBA"/>
    <property type="match status" value="1"/>
</dbReference>
<dbReference type="Proteomes" id="UP001595969">
    <property type="component" value="Unassembled WGS sequence"/>
</dbReference>
<comment type="caution">
    <text evidence="2">The sequence shown here is derived from an EMBL/GenBank/DDBJ whole genome shotgun (WGS) entry which is preliminary data.</text>
</comment>
<reference evidence="3" key="1">
    <citation type="journal article" date="2019" name="Int. J. Syst. Evol. Microbiol.">
        <title>The Global Catalogue of Microorganisms (GCM) 10K type strain sequencing project: providing services to taxonomists for standard genome sequencing and annotation.</title>
        <authorList>
            <consortium name="The Broad Institute Genomics Platform"/>
            <consortium name="The Broad Institute Genome Sequencing Center for Infectious Disease"/>
            <person name="Wu L."/>
            <person name="Ma J."/>
        </authorList>
    </citation>
    <scope>NUCLEOTIDE SEQUENCE [LARGE SCALE GENOMIC DNA]</scope>
    <source>
        <strain evidence="3">CGMCC 1.19032</strain>
    </source>
</reference>
<evidence type="ECO:0000259" key="1">
    <source>
        <dbReference type="Pfam" id="PF01208"/>
    </source>
</evidence>
<dbReference type="PANTHER" id="PTHR47099:SF1">
    <property type="entry name" value="METHYLCOBAMIDE:COM METHYLTRANSFERASE MTBA"/>
    <property type="match status" value="1"/>
</dbReference>
<evidence type="ECO:0000313" key="3">
    <source>
        <dbReference type="Proteomes" id="UP001595969"/>
    </source>
</evidence>
<evidence type="ECO:0000313" key="2">
    <source>
        <dbReference type="EMBL" id="MFC4718917.1"/>
    </source>
</evidence>
<dbReference type="Pfam" id="PF01208">
    <property type="entry name" value="URO-D"/>
    <property type="match status" value="1"/>
</dbReference>
<keyword evidence="3" id="KW-1185">Reference proteome</keyword>
<name>A0ABV9MSK8_9ENTE</name>
<dbReference type="Gene3D" id="3.20.20.210">
    <property type="match status" value="1"/>
</dbReference>
<sequence>MSKKELFHAILSGEKIERPLVSCWHHFLEAEYDPTDLAQATIAFAKKYDWDWIKINPRATYLAETFGNTYDPEDYQEVFPRQVNQTIQKFPDVWTIPIVDVTNSAPLQEQLTAAKTIRAALPETPLIQTIFSPLTILMFLTGNSSYYDQKMYGSQAPLDFKQLLEKERFGVHQALLHISQTLVSYLKELETIGLDGIFYAVTGTAHPQLFSEADFREYSVPYDAIVLNAIKGKTILHTCGPFAQPQRFEDYPIAAISWDTNAKGNPDLSIDLKKIKVGGISHQIFGKNQEVELKKQIQQALDQASSFLLTPNCAVPVDVSANELTLFRKSI</sequence>
<dbReference type="RefSeq" id="WP_204654831.1">
    <property type="nucleotide sequence ID" value="NZ_JAFBFD010000040.1"/>
</dbReference>
<proteinExistence type="predicted"/>
<gene>
    <name evidence="2" type="ORF">ACFO5I_04060</name>
</gene>
<dbReference type="InterPro" id="IPR038071">
    <property type="entry name" value="UROD/MetE-like_sf"/>
</dbReference>
<feature type="domain" description="Uroporphyrinogen decarboxylase (URO-D)" evidence="1">
    <location>
        <begin position="24"/>
        <end position="327"/>
    </location>
</feature>
<accession>A0ABV9MSK8</accession>